<gene>
    <name evidence="2" type="ORF">ROJ8625_00698</name>
</gene>
<dbReference type="EMBL" id="FWFK01000001">
    <property type="protein sequence ID" value="SLN19925.1"/>
    <property type="molecule type" value="Genomic_DNA"/>
</dbReference>
<keyword evidence="3" id="KW-1185">Reference proteome</keyword>
<protein>
    <submittedName>
        <fullName evidence="2">Uncharacterized protein</fullName>
    </submittedName>
</protein>
<dbReference type="RefSeq" id="WP_085790425.1">
    <property type="nucleotide sequence ID" value="NZ_FWFK01000001.1"/>
</dbReference>
<dbReference type="Proteomes" id="UP000193570">
    <property type="component" value="Unassembled WGS sequence"/>
</dbReference>
<evidence type="ECO:0000313" key="2">
    <source>
        <dbReference type="EMBL" id="SLN19925.1"/>
    </source>
</evidence>
<sequence length="772" mass="81475">MDEERLIVALEARIRDFERNMQKAERQGTKTYTGLRRNSRGTATAMERDMIRSTTRINQALAATSTRIGAMGRAFAAGAVAAGMAAITTGARTAIRSMADLEAQAQRAGVSVTAFQELKFVAEQNRIDVDSMVDGLKELQLRADEFIQTGKGPAEEAFRRLGYGARDLERQLERPEQLFLDIIDRLEGLDRAAQIRVADEVFGGTGGERFVQLLSQGDEGVRQLMSRAHELGIVMDEETIAKAAELDRKFAEVSARVSTMAKTVVVELADALDDAFTVDGADQVLTQLERLQQLTGETSLAPVGEEQAASLEDLALRYKELTADAYGLSSALFEISAELAAAGYGNAALDLEAMAREIEGTATAFRDGRIDAETFRGEIETTTSAAGDTVEALGEIDGVSFGGVISRIGGLIGALAQAAAQARQTRAEVEAAAGASSGGDSGAKVYSGRGSDPRLYMGGRDGSLAPETSPRPQLPSVNASFGIPDPEPTTGGGGGGSGGGGSARQKLDEYQQEIERTRKNVAELQAEATALVAVAESGREFGDAIEYARKKAELLYAAQEAGKAVTPELKAEIDELALAYSNAGVAAEGAATRLEKMEEHAERGAERMADLFLGILSGSQSAGDALRALLIEIAKVQVRTAFLNAAEAGGGGGIFGFLGKLLSGERAAGGPVRAGGAYLVNERTPRSEVFVPSQNGGVLTVPQAQAALRQSAGGGQQPVSGTSTVEVSLSPDLEARILQRADNHAFSLVQSGMRTMDRRIPARMAQYRETNT</sequence>
<dbReference type="AlphaFoldDB" id="A0A1X6YHQ0"/>
<feature type="compositionally biased region" description="Gly residues" evidence="1">
    <location>
        <begin position="490"/>
        <end position="502"/>
    </location>
</feature>
<feature type="region of interest" description="Disordered" evidence="1">
    <location>
        <begin position="432"/>
        <end position="508"/>
    </location>
</feature>
<proteinExistence type="predicted"/>
<reference evidence="2 3" key="1">
    <citation type="submission" date="2017-03" db="EMBL/GenBank/DDBJ databases">
        <authorList>
            <person name="Afonso C.L."/>
            <person name="Miller P.J."/>
            <person name="Scott M.A."/>
            <person name="Spackman E."/>
            <person name="Goraichik I."/>
            <person name="Dimitrov K.M."/>
            <person name="Suarez D.L."/>
            <person name="Swayne D.E."/>
        </authorList>
    </citation>
    <scope>NUCLEOTIDE SEQUENCE [LARGE SCALE GENOMIC DNA]</scope>
    <source>
        <strain evidence="2 3">CECT 8625</strain>
    </source>
</reference>
<evidence type="ECO:0000313" key="3">
    <source>
        <dbReference type="Proteomes" id="UP000193570"/>
    </source>
</evidence>
<dbReference type="OrthoDB" id="7311517at2"/>
<evidence type="ECO:0000256" key="1">
    <source>
        <dbReference type="SAM" id="MobiDB-lite"/>
    </source>
</evidence>
<accession>A0A1X6YHQ0</accession>
<name>A0A1X6YHQ0_9RHOB</name>
<organism evidence="2 3">
    <name type="scientific">Roseivivax jejudonensis</name>
    <dbReference type="NCBI Taxonomy" id="1529041"/>
    <lineage>
        <taxon>Bacteria</taxon>
        <taxon>Pseudomonadati</taxon>
        <taxon>Pseudomonadota</taxon>
        <taxon>Alphaproteobacteria</taxon>
        <taxon>Rhodobacterales</taxon>
        <taxon>Roseobacteraceae</taxon>
        <taxon>Roseivivax</taxon>
    </lineage>
</organism>